<dbReference type="GO" id="GO:0007059">
    <property type="term" value="P:chromosome segregation"/>
    <property type="evidence" value="ECO:0007669"/>
    <property type="project" value="InterPro"/>
</dbReference>
<protein>
    <submittedName>
        <fullName evidence="1">CHL4</fullName>
    </submittedName>
</protein>
<dbReference type="Proteomes" id="UP000669133">
    <property type="component" value="Unassembled WGS sequence"/>
</dbReference>
<dbReference type="GeneID" id="93649389"/>
<dbReference type="OrthoDB" id="6585699at2759"/>
<dbReference type="InterPro" id="IPR007902">
    <property type="entry name" value="Chl4/mis15/CENP-N"/>
</dbReference>
<organism evidence="1 2">
    <name type="scientific">Candida metapsilosis</name>
    <dbReference type="NCBI Taxonomy" id="273372"/>
    <lineage>
        <taxon>Eukaryota</taxon>
        <taxon>Fungi</taxon>
        <taxon>Dikarya</taxon>
        <taxon>Ascomycota</taxon>
        <taxon>Saccharomycotina</taxon>
        <taxon>Pichiomycetes</taxon>
        <taxon>Debaryomycetaceae</taxon>
        <taxon>Candida/Lodderomyces clade</taxon>
        <taxon>Candida</taxon>
    </lineage>
</organism>
<evidence type="ECO:0000313" key="1">
    <source>
        <dbReference type="EMBL" id="KAG5421668.1"/>
    </source>
</evidence>
<keyword evidence="2" id="KW-1185">Reference proteome</keyword>
<dbReference type="EMBL" id="JAEOAQ010000001">
    <property type="protein sequence ID" value="KAG5421668.1"/>
    <property type="molecule type" value="Genomic_DNA"/>
</dbReference>
<dbReference type="Gene3D" id="3.10.20.720">
    <property type="match status" value="1"/>
</dbReference>
<dbReference type="RefSeq" id="XP_067550784.1">
    <property type="nucleotide sequence ID" value="XM_067695159.1"/>
</dbReference>
<dbReference type="Pfam" id="PF05238">
    <property type="entry name" value="CENP-N"/>
    <property type="match status" value="1"/>
</dbReference>
<name>A0A8H7ZKY6_9ASCO</name>
<sequence length="427" mass="48162">MESDNKANELPNTYVPSYSTEYVSKILERLSADSLYQLCIRWTKSPNTQPQVPQESIYTQQGLCNKLIKEIKTLRKNPQIEKGDVIRKTIYEYWSDGLNLLQYAQLDCQLIIDDSEHFGWIYSTILDESNHEYCANINLQQFTESVMSKLSKLYLNHIYILKHPHLPLHILRIQVFDLNSEQGVSNPSQPQVSPRTPICICLPEESPYIFHSVSEDDLTSDLILQTIAQCLPSQLHLSTSPDQHPIQSVKTIYTLKGGSRIGKSFGIWSQYADGNVDGTPLGALDQHPTFQEQSNTVMDNSSTALDDIASLRFQGVTNEQSTHHSTRKRQFATIDNDSVTSKFASRVPLQRAEFVIQEPINENDPGSRTNIRLKFSGADVFGGLHELSVSSDPKKMALNPKEIPHWLTGEDGATFGHIIDGKFYSSS</sequence>
<gene>
    <name evidence="1" type="ORF">I9W82_000760</name>
</gene>
<dbReference type="GO" id="GO:0034080">
    <property type="term" value="P:CENP-A containing chromatin assembly"/>
    <property type="evidence" value="ECO:0007669"/>
    <property type="project" value="InterPro"/>
</dbReference>
<dbReference type="AlphaFoldDB" id="A0A8H7ZKY6"/>
<accession>A0A8H7ZKY6</accession>
<comment type="caution">
    <text evidence="1">The sequence shown here is derived from an EMBL/GenBank/DDBJ whole genome shotgun (WGS) entry which is preliminary data.</text>
</comment>
<evidence type="ECO:0000313" key="2">
    <source>
        <dbReference type="Proteomes" id="UP000669133"/>
    </source>
</evidence>
<reference evidence="1 2" key="1">
    <citation type="submission" date="2020-12" db="EMBL/GenBank/DDBJ databases">
        <title>Effect of drift, selection, and recombination on the evolution of hybrid genomes in Candida yeast pathogens.</title>
        <authorList>
            <person name="Mixao V."/>
            <person name="Ksiezopolska E."/>
            <person name="Saus E."/>
            <person name="Boekhout T."/>
            <person name="Gacser A."/>
            <person name="Gabaldon T."/>
        </authorList>
    </citation>
    <scope>NUCLEOTIDE SEQUENCE [LARGE SCALE GENOMIC DNA]</scope>
    <source>
        <strain evidence="1 2">BP57</strain>
    </source>
</reference>
<proteinExistence type="predicted"/>